<dbReference type="eggNOG" id="ENOG502RX0A">
    <property type="taxonomic scope" value="Eukaryota"/>
</dbReference>
<dbReference type="EnsemblProtists" id="PYU1_T007290">
    <property type="protein sequence ID" value="PYU1_T007290"/>
    <property type="gene ID" value="PYU1_G007274"/>
</dbReference>
<accession>K3WQP8</accession>
<feature type="compositionally biased region" description="Polar residues" evidence="1">
    <location>
        <begin position="9"/>
        <end position="21"/>
    </location>
</feature>
<proteinExistence type="predicted"/>
<dbReference type="Gene3D" id="3.40.50.2020">
    <property type="match status" value="1"/>
</dbReference>
<dbReference type="InterPro" id="IPR029057">
    <property type="entry name" value="PRTase-like"/>
</dbReference>
<sequence>MVGMRRAKSASSLSDVQQFKMDSSPSSKSTSSASTSSITNTSGAACTGTGTGKKSRYLREMDRRAILARLDKGEKQSVLAKEYQVSRSSICNLYKHRDEVLSRVNQNPFTKHPKKPRAGGIANKATEKLITCVKAIYSPFQSAAAANSTGVATTFVGQVHKVNSRAASVLLSILDKPDISLPEFRRCSNQIMLLLIEEALVMIPTLTAAATCVGPFASTAAASPLKTKASPICAITMEQTHHAILDVFHSVEPHCPRGYVQLERSQWHQDVKIKLVDSQLSSALYNHNVLLLDVAVTSPQMIAIAIESLVRNGALEAKITIVAVFVSREVVEMVQTRFPAVRIILTELECSPSAQQLPQFLQYQERIDASGVIASSPMPRSVLFNQRLEHLYAASATQAI</sequence>
<keyword evidence="4" id="KW-1185">Reference proteome</keyword>
<dbReference type="InterPro" id="IPR009057">
    <property type="entry name" value="Homeodomain-like_sf"/>
</dbReference>
<dbReference type="Proteomes" id="UP000019132">
    <property type="component" value="Unassembled WGS sequence"/>
</dbReference>
<dbReference type="VEuPathDB" id="FungiDB:PYU1_G007274"/>
<dbReference type="Pfam" id="PF14681">
    <property type="entry name" value="UPRTase"/>
    <property type="match status" value="1"/>
</dbReference>
<feature type="domain" description="Phosphoribosyltransferase" evidence="2">
    <location>
        <begin position="164"/>
        <end position="349"/>
    </location>
</feature>
<dbReference type="InterPro" id="IPR000836">
    <property type="entry name" value="PRTase_dom"/>
</dbReference>
<dbReference type="EMBL" id="GL376629">
    <property type="status" value="NOT_ANNOTATED_CDS"/>
    <property type="molecule type" value="Genomic_DNA"/>
</dbReference>
<evidence type="ECO:0000313" key="3">
    <source>
        <dbReference type="EnsemblProtists" id="PYU1_T007290"/>
    </source>
</evidence>
<reference evidence="4" key="1">
    <citation type="journal article" date="2010" name="Genome Biol.">
        <title>Genome sequence of the necrotrophic plant pathogen Pythium ultimum reveals original pathogenicity mechanisms and effector repertoire.</title>
        <authorList>
            <person name="Levesque C.A."/>
            <person name="Brouwer H."/>
            <person name="Cano L."/>
            <person name="Hamilton J.P."/>
            <person name="Holt C."/>
            <person name="Huitema E."/>
            <person name="Raffaele S."/>
            <person name="Robideau G.P."/>
            <person name="Thines M."/>
            <person name="Win J."/>
            <person name="Zerillo M.M."/>
            <person name="Beakes G.W."/>
            <person name="Boore J.L."/>
            <person name="Busam D."/>
            <person name="Dumas B."/>
            <person name="Ferriera S."/>
            <person name="Fuerstenberg S.I."/>
            <person name="Gachon C.M."/>
            <person name="Gaulin E."/>
            <person name="Govers F."/>
            <person name="Grenville-Briggs L."/>
            <person name="Horner N."/>
            <person name="Hostetler J."/>
            <person name="Jiang R.H."/>
            <person name="Johnson J."/>
            <person name="Krajaejun T."/>
            <person name="Lin H."/>
            <person name="Meijer H.J."/>
            <person name="Moore B."/>
            <person name="Morris P."/>
            <person name="Phuntmart V."/>
            <person name="Puiu D."/>
            <person name="Shetty J."/>
            <person name="Stajich J.E."/>
            <person name="Tripathy S."/>
            <person name="Wawra S."/>
            <person name="van West P."/>
            <person name="Whitty B.R."/>
            <person name="Coutinho P.M."/>
            <person name="Henrissat B."/>
            <person name="Martin F."/>
            <person name="Thomas P.D."/>
            <person name="Tyler B.M."/>
            <person name="De Vries R.P."/>
            <person name="Kamoun S."/>
            <person name="Yandell M."/>
            <person name="Tisserat N."/>
            <person name="Buell C.R."/>
        </authorList>
    </citation>
    <scope>NUCLEOTIDE SEQUENCE</scope>
    <source>
        <strain evidence="4">DAOM:BR144</strain>
    </source>
</reference>
<evidence type="ECO:0000313" key="4">
    <source>
        <dbReference type="Proteomes" id="UP000019132"/>
    </source>
</evidence>
<evidence type="ECO:0000259" key="2">
    <source>
        <dbReference type="Pfam" id="PF14681"/>
    </source>
</evidence>
<reference evidence="3" key="3">
    <citation type="submission" date="2015-02" db="UniProtKB">
        <authorList>
            <consortium name="EnsemblProtists"/>
        </authorList>
    </citation>
    <scope>IDENTIFICATION</scope>
    <source>
        <strain evidence="3">DAOM BR144</strain>
    </source>
</reference>
<organism evidence="3 4">
    <name type="scientific">Globisporangium ultimum (strain ATCC 200006 / CBS 805.95 / DAOM BR144)</name>
    <name type="common">Pythium ultimum</name>
    <dbReference type="NCBI Taxonomy" id="431595"/>
    <lineage>
        <taxon>Eukaryota</taxon>
        <taxon>Sar</taxon>
        <taxon>Stramenopiles</taxon>
        <taxon>Oomycota</taxon>
        <taxon>Peronosporomycetes</taxon>
        <taxon>Pythiales</taxon>
        <taxon>Pythiaceae</taxon>
        <taxon>Globisporangium</taxon>
    </lineage>
</organism>
<evidence type="ECO:0000256" key="1">
    <source>
        <dbReference type="SAM" id="MobiDB-lite"/>
    </source>
</evidence>
<feature type="region of interest" description="Disordered" evidence="1">
    <location>
        <begin position="1"/>
        <end position="52"/>
    </location>
</feature>
<dbReference type="HOGENOM" id="CLU_027248_1_1_1"/>
<dbReference type="Gene3D" id="1.10.10.60">
    <property type="entry name" value="Homeodomain-like"/>
    <property type="match status" value="1"/>
</dbReference>
<dbReference type="AlphaFoldDB" id="K3WQP8"/>
<protein>
    <recommendedName>
        <fullName evidence="2">Phosphoribosyltransferase domain-containing protein</fullName>
    </recommendedName>
</protein>
<feature type="compositionally biased region" description="Low complexity" evidence="1">
    <location>
        <begin position="23"/>
        <end position="48"/>
    </location>
</feature>
<dbReference type="InParanoid" id="K3WQP8"/>
<name>K3WQP8_GLOUD</name>
<dbReference type="SUPFAM" id="SSF46689">
    <property type="entry name" value="Homeodomain-like"/>
    <property type="match status" value="1"/>
</dbReference>
<dbReference type="SUPFAM" id="SSF53271">
    <property type="entry name" value="PRTase-like"/>
    <property type="match status" value="1"/>
</dbReference>
<reference evidence="4" key="2">
    <citation type="submission" date="2010-04" db="EMBL/GenBank/DDBJ databases">
        <authorList>
            <person name="Buell R."/>
            <person name="Hamilton J."/>
            <person name="Hostetler J."/>
        </authorList>
    </citation>
    <scope>NUCLEOTIDE SEQUENCE [LARGE SCALE GENOMIC DNA]</scope>
    <source>
        <strain evidence="4">DAOM:BR144</strain>
    </source>
</reference>